<dbReference type="GeneID" id="116415849"/>
<sequence>MENCFWKICLIIAFLMTGVVSRESRLLIYEKDVPDKPDIILLTEGNNEVTPAICRIESSELISTYNYFQQHKTYYQIPPHTRTFTCRQPWCVSNRGGGRDRYGSNRLIQKQLSRFRSLCYDARKHSILHFYSVDGSGIIKHHLRVLEKTPVRFANTDINFRLRDFAYDWITKNVYINGHKRINVANLENPELFKEIISNRKENTNLRVHPNKGYLFFMDANRRSIKCGARNWKMKIRILE</sequence>
<name>A0A7M7PZP1_NASVI</name>
<evidence type="ECO:0000313" key="2">
    <source>
        <dbReference type="EnsemblMetazoa" id="XP_031777211"/>
    </source>
</evidence>
<feature type="chain" id="PRO_5029805594" evidence="1">
    <location>
        <begin position="22"/>
        <end position="240"/>
    </location>
</feature>
<dbReference type="RefSeq" id="XP_031777211.1">
    <property type="nucleotide sequence ID" value="XM_031921351.1"/>
</dbReference>
<dbReference type="Proteomes" id="UP000002358">
    <property type="component" value="Chromosome 1"/>
</dbReference>
<organism evidence="2 3">
    <name type="scientific">Nasonia vitripennis</name>
    <name type="common">Parasitic wasp</name>
    <dbReference type="NCBI Taxonomy" id="7425"/>
    <lineage>
        <taxon>Eukaryota</taxon>
        <taxon>Metazoa</taxon>
        <taxon>Ecdysozoa</taxon>
        <taxon>Arthropoda</taxon>
        <taxon>Hexapoda</taxon>
        <taxon>Insecta</taxon>
        <taxon>Pterygota</taxon>
        <taxon>Neoptera</taxon>
        <taxon>Endopterygota</taxon>
        <taxon>Hymenoptera</taxon>
        <taxon>Apocrita</taxon>
        <taxon>Proctotrupomorpha</taxon>
        <taxon>Chalcidoidea</taxon>
        <taxon>Pteromalidae</taxon>
        <taxon>Pteromalinae</taxon>
        <taxon>Nasonia</taxon>
    </lineage>
</organism>
<proteinExistence type="predicted"/>
<dbReference type="SMR" id="A0A7M7PZP1"/>
<dbReference type="InterPro" id="IPR011042">
    <property type="entry name" value="6-blade_b-propeller_TolB-like"/>
</dbReference>
<protein>
    <submittedName>
        <fullName evidence="2">Uncharacterized protein</fullName>
    </submittedName>
</protein>
<dbReference type="InParanoid" id="A0A7M7PZP1"/>
<dbReference type="Gene3D" id="2.120.10.30">
    <property type="entry name" value="TolB, C-terminal domain"/>
    <property type="match status" value="1"/>
</dbReference>
<dbReference type="KEGG" id="nvi:116415849"/>
<feature type="signal peptide" evidence="1">
    <location>
        <begin position="1"/>
        <end position="21"/>
    </location>
</feature>
<dbReference type="AlphaFoldDB" id="A0A7M7PZP1"/>
<reference evidence="2" key="1">
    <citation type="submission" date="2021-01" db="UniProtKB">
        <authorList>
            <consortium name="EnsemblMetazoa"/>
        </authorList>
    </citation>
    <scope>IDENTIFICATION</scope>
</reference>
<accession>A0A7M7PZP1</accession>
<dbReference type="SUPFAM" id="SSF63825">
    <property type="entry name" value="YWTD domain"/>
    <property type="match status" value="1"/>
</dbReference>
<keyword evidence="1" id="KW-0732">Signal</keyword>
<keyword evidence="3" id="KW-1185">Reference proteome</keyword>
<evidence type="ECO:0000256" key="1">
    <source>
        <dbReference type="SAM" id="SignalP"/>
    </source>
</evidence>
<evidence type="ECO:0000313" key="3">
    <source>
        <dbReference type="Proteomes" id="UP000002358"/>
    </source>
</evidence>
<dbReference type="EnsemblMetazoa" id="XM_031921351">
    <property type="protein sequence ID" value="XP_031777211"/>
    <property type="gene ID" value="LOC116415849"/>
</dbReference>